<name>A0A8J3R8K4_9ACTN</name>
<reference evidence="1" key="1">
    <citation type="submission" date="2021-01" db="EMBL/GenBank/DDBJ databases">
        <title>Whole genome shotgun sequence of Sphaerimonospora thailandensis NBRC 107569.</title>
        <authorList>
            <person name="Komaki H."/>
            <person name="Tamura T."/>
        </authorList>
    </citation>
    <scope>NUCLEOTIDE SEQUENCE</scope>
    <source>
        <strain evidence="1">NBRC 107569</strain>
    </source>
</reference>
<evidence type="ECO:0000313" key="1">
    <source>
        <dbReference type="EMBL" id="GIH68023.1"/>
    </source>
</evidence>
<keyword evidence="2" id="KW-1185">Reference proteome</keyword>
<comment type="caution">
    <text evidence="1">The sequence shown here is derived from an EMBL/GenBank/DDBJ whole genome shotgun (WGS) entry which is preliminary data.</text>
</comment>
<proteinExistence type="predicted"/>
<accession>A0A8J3R8K4</accession>
<dbReference type="EMBL" id="BOOG01000004">
    <property type="protein sequence ID" value="GIH68023.1"/>
    <property type="molecule type" value="Genomic_DNA"/>
</dbReference>
<gene>
    <name evidence="1" type="ORF">Mth01_02760</name>
</gene>
<protein>
    <submittedName>
        <fullName evidence="1">Uncharacterized protein</fullName>
    </submittedName>
</protein>
<organism evidence="1 2">
    <name type="scientific">Sphaerimonospora thailandensis</name>
    <dbReference type="NCBI Taxonomy" id="795644"/>
    <lineage>
        <taxon>Bacteria</taxon>
        <taxon>Bacillati</taxon>
        <taxon>Actinomycetota</taxon>
        <taxon>Actinomycetes</taxon>
        <taxon>Streptosporangiales</taxon>
        <taxon>Streptosporangiaceae</taxon>
        <taxon>Sphaerimonospora</taxon>
    </lineage>
</organism>
<dbReference type="AlphaFoldDB" id="A0A8J3R8K4"/>
<sequence length="145" mass="15592">MYGAERTIWVGYLGDHLPNEHPDQLNHRQGQVGGLGEETSEMAKTVGTLSYYGGAMTARKLSISVPPEVERTIKAAATEEGRPVSALPAEAAIEKAHVAALQAAGRAAARELMAEYESGHGKLPQESRQRAREFLVEAGLLDDEP</sequence>
<evidence type="ECO:0000313" key="2">
    <source>
        <dbReference type="Proteomes" id="UP000610966"/>
    </source>
</evidence>
<dbReference type="Proteomes" id="UP000610966">
    <property type="component" value="Unassembled WGS sequence"/>
</dbReference>